<feature type="compositionally biased region" description="Polar residues" evidence="1">
    <location>
        <begin position="59"/>
        <end position="70"/>
    </location>
</feature>
<dbReference type="AlphaFoldDB" id="A0A085MJD9"/>
<sequence length="80" mass="8843">MTKEKGTGPGRKDSIRATTDHQPKSAAKVRQLFLSALCLLKEQEMMNAFVKVRPIQSAEANDSARVTSHHFNPLHSIPMG</sequence>
<feature type="region of interest" description="Disordered" evidence="1">
    <location>
        <begin position="59"/>
        <end position="80"/>
    </location>
</feature>
<protein>
    <submittedName>
        <fullName evidence="2">Uncharacterized protein</fullName>
    </submittedName>
</protein>
<accession>A0A085MJD9</accession>
<gene>
    <name evidence="2" type="ORF">M513_01846</name>
</gene>
<keyword evidence="3" id="KW-1185">Reference proteome</keyword>
<evidence type="ECO:0000313" key="2">
    <source>
        <dbReference type="EMBL" id="KFD57335.1"/>
    </source>
</evidence>
<evidence type="ECO:0000256" key="1">
    <source>
        <dbReference type="SAM" id="MobiDB-lite"/>
    </source>
</evidence>
<feature type="region of interest" description="Disordered" evidence="1">
    <location>
        <begin position="1"/>
        <end position="26"/>
    </location>
</feature>
<name>A0A085MJD9_9BILA</name>
<reference evidence="2 3" key="1">
    <citation type="journal article" date="2014" name="Nat. Genet.">
        <title>Genome and transcriptome of the porcine whipworm Trichuris suis.</title>
        <authorList>
            <person name="Jex A.R."/>
            <person name="Nejsum P."/>
            <person name="Schwarz E.M."/>
            <person name="Hu L."/>
            <person name="Young N.D."/>
            <person name="Hall R.S."/>
            <person name="Korhonen P.K."/>
            <person name="Liao S."/>
            <person name="Thamsborg S."/>
            <person name="Xia J."/>
            <person name="Xu P."/>
            <person name="Wang S."/>
            <person name="Scheerlinck J.P."/>
            <person name="Hofmann A."/>
            <person name="Sternberg P.W."/>
            <person name="Wang J."/>
            <person name="Gasser R.B."/>
        </authorList>
    </citation>
    <scope>NUCLEOTIDE SEQUENCE [LARGE SCALE GENOMIC DNA]</scope>
    <source>
        <strain evidence="2">DCEP-RM93M</strain>
    </source>
</reference>
<proteinExistence type="predicted"/>
<evidence type="ECO:0000313" key="3">
    <source>
        <dbReference type="Proteomes" id="UP000030764"/>
    </source>
</evidence>
<dbReference type="EMBL" id="KL363189">
    <property type="protein sequence ID" value="KFD57335.1"/>
    <property type="molecule type" value="Genomic_DNA"/>
</dbReference>
<dbReference type="Proteomes" id="UP000030764">
    <property type="component" value="Unassembled WGS sequence"/>
</dbReference>
<organism evidence="2 3">
    <name type="scientific">Trichuris suis</name>
    <name type="common">pig whipworm</name>
    <dbReference type="NCBI Taxonomy" id="68888"/>
    <lineage>
        <taxon>Eukaryota</taxon>
        <taxon>Metazoa</taxon>
        <taxon>Ecdysozoa</taxon>
        <taxon>Nematoda</taxon>
        <taxon>Enoplea</taxon>
        <taxon>Dorylaimia</taxon>
        <taxon>Trichinellida</taxon>
        <taxon>Trichuridae</taxon>
        <taxon>Trichuris</taxon>
    </lineage>
</organism>
<feature type="compositionally biased region" description="Basic and acidic residues" evidence="1">
    <location>
        <begin position="1"/>
        <end position="23"/>
    </location>
</feature>